<evidence type="ECO:0000256" key="7">
    <source>
        <dbReference type="ARBA" id="ARBA00032230"/>
    </source>
</evidence>
<proteinExistence type="inferred from homology"/>
<dbReference type="InterPro" id="IPR006101">
    <property type="entry name" value="Glyco_hydro_2"/>
</dbReference>
<evidence type="ECO:0000256" key="5">
    <source>
        <dbReference type="ARBA" id="ARBA00022801"/>
    </source>
</evidence>
<evidence type="ECO:0000256" key="4">
    <source>
        <dbReference type="ARBA" id="ARBA00013303"/>
    </source>
</evidence>
<dbReference type="SUPFAM" id="SSF74650">
    <property type="entry name" value="Galactose mutarotase-like"/>
    <property type="match status" value="1"/>
</dbReference>
<comment type="caution">
    <text evidence="10">The sequence shown here is derived from an EMBL/GenBank/DDBJ whole genome shotgun (WGS) entry which is preliminary data.</text>
</comment>
<evidence type="ECO:0000256" key="6">
    <source>
        <dbReference type="ARBA" id="ARBA00023295"/>
    </source>
</evidence>
<keyword evidence="5" id="KW-0378">Hydrolase</keyword>
<accession>A0A3N2BCX6</accession>
<dbReference type="Pfam" id="PF02836">
    <property type="entry name" value="Glyco_hydro_2_C"/>
    <property type="match status" value="1"/>
</dbReference>
<dbReference type="GO" id="GO:0005990">
    <property type="term" value="P:lactose catabolic process"/>
    <property type="evidence" value="ECO:0007669"/>
    <property type="project" value="TreeGrafter"/>
</dbReference>
<dbReference type="InterPro" id="IPR023232">
    <property type="entry name" value="Glyco_hydro_2_AS"/>
</dbReference>
<dbReference type="PRINTS" id="PR00132">
    <property type="entry name" value="GLHYDRLASE2"/>
</dbReference>
<keyword evidence="6" id="KW-0326">Glycosidase</keyword>
<dbReference type="GO" id="GO:0009341">
    <property type="term" value="C:beta-galactosidase complex"/>
    <property type="evidence" value="ECO:0007669"/>
    <property type="project" value="InterPro"/>
</dbReference>
<dbReference type="Gene3D" id="2.60.120.260">
    <property type="entry name" value="Galactose-binding domain-like"/>
    <property type="match status" value="1"/>
</dbReference>
<dbReference type="InterPro" id="IPR032312">
    <property type="entry name" value="LacZ_4"/>
</dbReference>
<dbReference type="PROSITE" id="PS00719">
    <property type="entry name" value="GLYCOSYL_HYDROL_F2_1"/>
    <property type="match status" value="1"/>
</dbReference>
<dbReference type="PANTHER" id="PTHR46323:SF2">
    <property type="entry name" value="BETA-GALACTOSIDASE"/>
    <property type="match status" value="1"/>
</dbReference>
<evidence type="ECO:0000256" key="3">
    <source>
        <dbReference type="ARBA" id="ARBA00012756"/>
    </source>
</evidence>
<evidence type="ECO:0000256" key="8">
    <source>
        <dbReference type="SAM" id="MobiDB-lite"/>
    </source>
</evidence>
<reference evidence="10 11" key="1">
    <citation type="submission" date="2018-11" db="EMBL/GenBank/DDBJ databases">
        <title>Sequencing the genomes of 1000 actinobacteria strains.</title>
        <authorList>
            <person name="Klenk H.-P."/>
        </authorList>
    </citation>
    <scope>NUCLEOTIDE SEQUENCE [LARGE SCALE GENOMIC DNA]</scope>
    <source>
        <strain evidence="10 11">DSM 11294</strain>
    </source>
</reference>
<dbReference type="SMART" id="SM01038">
    <property type="entry name" value="Bgal_small_N"/>
    <property type="match status" value="1"/>
</dbReference>
<dbReference type="Pfam" id="PF02837">
    <property type="entry name" value="Glyco_hydro_2_N"/>
    <property type="match status" value="1"/>
</dbReference>
<dbReference type="InterPro" id="IPR006103">
    <property type="entry name" value="Glyco_hydro_2_cat"/>
</dbReference>
<dbReference type="GO" id="GO:0004565">
    <property type="term" value="F:beta-galactosidase activity"/>
    <property type="evidence" value="ECO:0007669"/>
    <property type="project" value="UniProtKB-EC"/>
</dbReference>
<dbReference type="Proteomes" id="UP000280668">
    <property type="component" value="Unassembled WGS sequence"/>
</dbReference>
<keyword evidence="11" id="KW-1185">Reference proteome</keyword>
<dbReference type="Pfam" id="PF16353">
    <property type="entry name" value="LacZ_4"/>
    <property type="match status" value="1"/>
</dbReference>
<dbReference type="SUPFAM" id="SSF49303">
    <property type="entry name" value="beta-Galactosidase/glucuronidase domain"/>
    <property type="match status" value="2"/>
</dbReference>
<dbReference type="Pfam" id="PF02929">
    <property type="entry name" value="Bgal_small_N"/>
    <property type="match status" value="1"/>
</dbReference>
<dbReference type="RefSeq" id="WP_245991012.1">
    <property type="nucleotide sequence ID" value="NZ_RKHK01000001.1"/>
</dbReference>
<dbReference type="GO" id="GO:0030246">
    <property type="term" value="F:carbohydrate binding"/>
    <property type="evidence" value="ECO:0007669"/>
    <property type="project" value="InterPro"/>
</dbReference>
<evidence type="ECO:0000256" key="2">
    <source>
        <dbReference type="ARBA" id="ARBA00007401"/>
    </source>
</evidence>
<dbReference type="AlphaFoldDB" id="A0A3N2BCX6"/>
<dbReference type="InterPro" id="IPR004199">
    <property type="entry name" value="B-gal_small/dom_5"/>
</dbReference>
<dbReference type="SUPFAM" id="SSF51445">
    <property type="entry name" value="(Trans)glycosidases"/>
    <property type="match status" value="1"/>
</dbReference>
<evidence type="ECO:0000256" key="1">
    <source>
        <dbReference type="ARBA" id="ARBA00001412"/>
    </source>
</evidence>
<comment type="similarity">
    <text evidence="2">Belongs to the glycosyl hydrolase 2 family.</text>
</comment>
<evidence type="ECO:0000313" key="11">
    <source>
        <dbReference type="Proteomes" id="UP000280668"/>
    </source>
</evidence>
<evidence type="ECO:0000313" key="10">
    <source>
        <dbReference type="EMBL" id="ROR73099.1"/>
    </source>
</evidence>
<sequence>MRTPAYLTDHSPGYGALPPRARLDSNAPELDLTGTWDFRLHQVAEPGMAPWEDDDAAPWDSLELPCHWVLAGDGAYGRPAYTNVVYPFPVEPPFVPDANPTGDHRRTFTLPDAWQSAERLLLRFDGVESAYRVWLNGTEIGVGKGSRLVHEFDVTDAVAPGENVLAVRVHQWSDATYLEDQDQWWLPGIFRDITLLARPAAGIHDLWLRAGYDHVTGRGSLVAEVDAAAAAFPLRLRIPELGVDVTWASSEEIAPLTFPAVEPWTAETPRRYGVELHSQGEQVRVHTGFRTVSIEGDQFLVNGRKVMFRGVNRHEIEASRGRVFDRAHAREDLLEMKRHNVNAIRTSHYPPHPGVLDLADELGFWVIDECDLETHGFYLEGWEHTPPNAPADDPRWREAHLDRITRTVERDKNHPCVVIWSLGNETGTGQNMAAMAHWVHSRDPERPVHYEGDYWGEYTDIYSRMYTQVTELKAIGGDTGDIAYVSPGAADRLRAKPFLLCEYIHAMGNGPGGIADYDAVLRAYPRLHGGFVWEWRDHGLLTTTEDGTSFYGYGGDFGEELHDGNFVTDGLLLSDGTPSPGLKEFAAVVAPVVAVLHGEGEDTVVTVTNDRHTADTSDLQVRWIVLADGEEHASGLVDLAAVPAGERAKVALPEELRAALRSAGETLGVGTEEIWLTLQVEQAGPTEWAPAGHVISARQRDLSDSALTGRSARVPAAAALPRTGRAEPVIEEQEIVLGPGRFDARTGALNSLGGVRVSGPAPELWRAPTDNDRGGESAEYEDVPVGQESRARGESVAERWERQGLNRLHHRVLGVRAEADRLVVRWRSAAAASTLAIETVFTYLVTGQGELGLHVSISADGRWPGTWPRVGVRLTLPAELSEATWHGTGPEESYPDTDTAALVGRYRRAIDELGVEYAKPQETGHRPELRELELAGGGTTVGVRSFAGGLGAAGSAVHVGRPGFTVSRHTAQELTAATHPHTLPPSSGVHLYLDAAQYGIGTGSCGPGVLPSHQLVPGSYAFAVALRAQG</sequence>
<dbReference type="PROSITE" id="PS00608">
    <property type="entry name" value="GLYCOSYL_HYDROL_F2_2"/>
    <property type="match status" value="1"/>
</dbReference>
<dbReference type="EMBL" id="RKHK01000001">
    <property type="protein sequence ID" value="ROR73099.1"/>
    <property type="molecule type" value="Genomic_DNA"/>
</dbReference>
<dbReference type="InterPro" id="IPR008979">
    <property type="entry name" value="Galactose-bd-like_sf"/>
</dbReference>
<dbReference type="PANTHER" id="PTHR46323">
    <property type="entry name" value="BETA-GALACTOSIDASE"/>
    <property type="match status" value="1"/>
</dbReference>
<dbReference type="InterPro" id="IPR017853">
    <property type="entry name" value="GH"/>
</dbReference>
<dbReference type="SUPFAM" id="SSF49785">
    <property type="entry name" value="Galactose-binding domain-like"/>
    <property type="match status" value="1"/>
</dbReference>
<gene>
    <name evidence="10" type="ORF">EDD31_1465</name>
</gene>
<comment type="catalytic activity">
    <reaction evidence="1">
        <text>Hydrolysis of terminal non-reducing beta-D-galactose residues in beta-D-galactosides.</text>
        <dbReference type="EC" id="3.2.1.23"/>
    </reaction>
</comment>
<dbReference type="InterPro" id="IPR050347">
    <property type="entry name" value="Bact_Beta-galactosidase"/>
</dbReference>
<dbReference type="InterPro" id="IPR023230">
    <property type="entry name" value="Glyco_hydro_2_CS"/>
</dbReference>
<dbReference type="InterPro" id="IPR014718">
    <property type="entry name" value="GH-type_carb-bd"/>
</dbReference>
<dbReference type="InterPro" id="IPR006104">
    <property type="entry name" value="Glyco_hydro_2_N"/>
</dbReference>
<feature type="region of interest" description="Disordered" evidence="8">
    <location>
        <begin position="760"/>
        <end position="794"/>
    </location>
</feature>
<dbReference type="InterPro" id="IPR036156">
    <property type="entry name" value="Beta-gal/glucu_dom_sf"/>
</dbReference>
<evidence type="ECO:0000259" key="9">
    <source>
        <dbReference type="SMART" id="SM01038"/>
    </source>
</evidence>
<dbReference type="InterPro" id="IPR011013">
    <property type="entry name" value="Gal_mutarotase_sf_dom"/>
</dbReference>
<dbReference type="Gene3D" id="3.20.20.80">
    <property type="entry name" value="Glycosidases"/>
    <property type="match status" value="1"/>
</dbReference>
<protein>
    <recommendedName>
        <fullName evidence="4">Beta-galactosidase</fullName>
        <ecNumber evidence="3">3.2.1.23</ecNumber>
    </recommendedName>
    <alternativeName>
        <fullName evidence="7">Lactase</fullName>
    </alternativeName>
</protein>
<feature type="domain" description="Beta galactosidase small chain/" evidence="9">
    <location>
        <begin position="735"/>
        <end position="1027"/>
    </location>
</feature>
<dbReference type="InterPro" id="IPR013783">
    <property type="entry name" value="Ig-like_fold"/>
</dbReference>
<dbReference type="Gene3D" id="2.70.98.10">
    <property type="match status" value="1"/>
</dbReference>
<dbReference type="EC" id="3.2.1.23" evidence="3"/>
<name>A0A3N2BCX6_9MICO</name>
<organism evidence="10 11">
    <name type="scientific">Bogoriella caseilytica</name>
    <dbReference type="NCBI Taxonomy" id="56055"/>
    <lineage>
        <taxon>Bacteria</taxon>
        <taxon>Bacillati</taxon>
        <taxon>Actinomycetota</taxon>
        <taxon>Actinomycetes</taxon>
        <taxon>Micrococcales</taxon>
        <taxon>Bogoriellaceae</taxon>
        <taxon>Bogoriella</taxon>
    </lineage>
</organism>
<dbReference type="Gene3D" id="2.60.40.10">
    <property type="entry name" value="Immunoglobulins"/>
    <property type="match status" value="2"/>
</dbReference>